<reference evidence="7" key="1">
    <citation type="submission" date="2023-02" db="EMBL/GenBank/DDBJ databases">
        <title>Georgenia sp.10Sc9-8, isolated from a soil sample collected from the Taklamakan desert.</title>
        <authorList>
            <person name="Liu S."/>
        </authorList>
    </citation>
    <scope>NUCLEOTIDE SEQUENCE</scope>
    <source>
        <strain evidence="7">10Sc9-8</strain>
    </source>
</reference>
<comment type="subcellular location">
    <subcellularLocation>
        <location evidence="1">Membrane</location>
        <topology evidence="1">Multi-pass membrane protein</topology>
    </subcellularLocation>
</comment>
<protein>
    <submittedName>
        <fullName evidence="7">Energy-coupling factor transporter transmembrane component T</fullName>
    </submittedName>
</protein>
<evidence type="ECO:0000256" key="1">
    <source>
        <dbReference type="ARBA" id="ARBA00004141"/>
    </source>
</evidence>
<dbReference type="Proteomes" id="UP001165561">
    <property type="component" value="Unassembled WGS sequence"/>
</dbReference>
<gene>
    <name evidence="7" type="ORF">PU560_12570</name>
</gene>
<dbReference type="Pfam" id="PF02361">
    <property type="entry name" value="CbiQ"/>
    <property type="match status" value="1"/>
</dbReference>
<evidence type="ECO:0000256" key="4">
    <source>
        <dbReference type="ARBA" id="ARBA00022989"/>
    </source>
</evidence>
<feature type="transmembrane region" description="Helical" evidence="6">
    <location>
        <begin position="104"/>
        <end position="125"/>
    </location>
</feature>
<organism evidence="7 8">
    <name type="scientific">Georgenia halotolerans</name>
    <dbReference type="NCBI Taxonomy" id="3028317"/>
    <lineage>
        <taxon>Bacteria</taxon>
        <taxon>Bacillati</taxon>
        <taxon>Actinomycetota</taxon>
        <taxon>Actinomycetes</taxon>
        <taxon>Micrococcales</taxon>
        <taxon>Bogoriellaceae</taxon>
        <taxon>Georgenia</taxon>
    </lineage>
</organism>
<dbReference type="CDD" id="cd16914">
    <property type="entry name" value="EcfT"/>
    <property type="match status" value="1"/>
</dbReference>
<evidence type="ECO:0000313" key="7">
    <source>
        <dbReference type="EMBL" id="MDD9207293.1"/>
    </source>
</evidence>
<evidence type="ECO:0000256" key="5">
    <source>
        <dbReference type="ARBA" id="ARBA00023136"/>
    </source>
</evidence>
<keyword evidence="8" id="KW-1185">Reference proteome</keyword>
<dbReference type="InterPro" id="IPR051611">
    <property type="entry name" value="ECF_transporter_component"/>
</dbReference>
<evidence type="ECO:0000256" key="6">
    <source>
        <dbReference type="SAM" id="Phobius"/>
    </source>
</evidence>
<evidence type="ECO:0000313" key="8">
    <source>
        <dbReference type="Proteomes" id="UP001165561"/>
    </source>
</evidence>
<name>A0ABT5TYZ5_9MICO</name>
<accession>A0ABT5TYZ5</accession>
<comment type="caution">
    <text evidence="7">The sequence shown here is derived from an EMBL/GenBank/DDBJ whole genome shotgun (WGS) entry which is preliminary data.</text>
</comment>
<keyword evidence="4 6" id="KW-1133">Transmembrane helix</keyword>
<evidence type="ECO:0000256" key="3">
    <source>
        <dbReference type="ARBA" id="ARBA00022692"/>
    </source>
</evidence>
<feature type="transmembrane region" description="Helical" evidence="6">
    <location>
        <begin position="64"/>
        <end position="84"/>
    </location>
</feature>
<feature type="transmembrane region" description="Helical" evidence="6">
    <location>
        <begin position="235"/>
        <end position="258"/>
    </location>
</feature>
<keyword evidence="3 6" id="KW-0812">Transmembrane</keyword>
<proteinExistence type="predicted"/>
<keyword evidence="2" id="KW-1003">Cell membrane</keyword>
<dbReference type="InterPro" id="IPR003339">
    <property type="entry name" value="ABC/ECF_trnsptr_transmembrane"/>
</dbReference>
<feature type="transmembrane region" description="Helical" evidence="6">
    <location>
        <begin position="43"/>
        <end position="59"/>
    </location>
</feature>
<keyword evidence="5 6" id="KW-0472">Membrane</keyword>
<sequence length="266" mass="28149">MSAAMAGPPADSPLARRNPTVKLGVMTVVSVVVMFVLDPVTPAVLYVLALVGVVYGARVPPRTLLIAHVPFLAFAVGILLVNALSRPGSVLWEGGVLRVTAEGLSVGAALALRALLIGVMAIGFLRSTDAVALMTSLHHNARLGARVTYAVLAGYRMLQEMPREWAAIEHAHAVRSPRRQGRAPRSPRHMARVVFTLLVVSVRKGERMAQALESRGLGLEPRSTWRPVRVHGTDWVLLTAVLVTLAVVLAASAALGVLQGPGALSS</sequence>
<dbReference type="EMBL" id="JARACI010001080">
    <property type="protein sequence ID" value="MDD9207293.1"/>
    <property type="molecule type" value="Genomic_DNA"/>
</dbReference>
<dbReference type="PANTHER" id="PTHR34857">
    <property type="entry name" value="SLL0384 PROTEIN"/>
    <property type="match status" value="1"/>
</dbReference>
<dbReference type="PANTHER" id="PTHR34857:SF2">
    <property type="entry name" value="SLL0384 PROTEIN"/>
    <property type="match status" value="1"/>
</dbReference>
<evidence type="ECO:0000256" key="2">
    <source>
        <dbReference type="ARBA" id="ARBA00022475"/>
    </source>
</evidence>